<protein>
    <recommendedName>
        <fullName evidence="6">dolichyl-phosphate-mannose--protein mannosyltransferase</fullName>
        <ecNumber evidence="6">2.4.1.109</ecNumber>
    </recommendedName>
</protein>
<sequence>MMLISERMSANYQYLLVFSTAVLLYSNTFSADFVYDDSQAILTNPVVAGDVPATEAWTLDFWGNPLTRASHKSYRPLTTLSFRINAALFGMSPLSFHVTNVLLHAVASCLVLKFVCRFQLFEQNPDAAVFTSLLFAVHPIHCEAVAGIVGRADVLAAVTVLAGILAFDQKENIVLATVLAALAMCFKETGIMLLPLLVVFMLLNPKKNSSDLRRSISGFVLAFIFLATLRHAINSFEPPRFSKSDNPVAHHPSALVRTLTFLYLPIFHLKLMIYPKYLSFDWSMDSIPLVRTPTDSRFLASAAFYAVLLVTGWKLARESGVLEKTWKLLRVDKHSHRVGRHSGKNSPTKTRKGECQNAARKILLALSLIILPFLPASNLICYIGFVAAERTLYLSSVGYCILAGLLYDFCCPRLGRTLTVSLAFLALTLHGTRTYTRNMDWMDEESLYKSALELNPPKAYSNLGRVYAAQLRLNDAEAAYKMALEHRPNMADTWYNLGVLYQERKNLTSAVKCYETAVKLRKTFATAYLNLGIVHHENGDDQEAATIWEKCSRIDGSTVKAQREHQQAQTSCRLRLGKLLIQKKELQRARNILEEAIHAAPRSYPFLASLWFSLGELYDALGQDVKAEAAFQAALQTSPEHIPSLLTMGHLKNRQNRTSESNSWFSRALTVSPNSPEVHHHIGMAAASRGDVAGAESAYINALELAGTHLESLRALATLLREQGRYDKSEQVLRTLQTHHPSSESYGDYGAILHLNGKLQKAKEFYEKSLQLDSKNNLVKENLRKLERKMASARLT</sequence>
<dbReference type="GO" id="GO:0005789">
    <property type="term" value="C:endoplasmic reticulum membrane"/>
    <property type="evidence" value="ECO:0007669"/>
    <property type="project" value="TreeGrafter"/>
</dbReference>
<dbReference type="EMBL" id="JARK01001345">
    <property type="protein sequence ID" value="EYC27545.1"/>
    <property type="molecule type" value="Genomic_DNA"/>
</dbReference>
<keyword evidence="9" id="KW-0677">Repeat</keyword>
<dbReference type="InterPro" id="IPR019734">
    <property type="entry name" value="TPR_rpt"/>
</dbReference>
<gene>
    <name evidence="20" type="primary">Acey_s0009.g791</name>
    <name evidence="20" type="synonym">Acey-F32D1.3</name>
    <name evidence="20" type="ORF">Y032_0009g791</name>
</gene>
<keyword evidence="13 18" id="KW-0472">Membrane</keyword>
<evidence type="ECO:0000256" key="7">
    <source>
        <dbReference type="ARBA" id="ARBA00022679"/>
    </source>
</evidence>
<evidence type="ECO:0000256" key="8">
    <source>
        <dbReference type="ARBA" id="ARBA00022692"/>
    </source>
</evidence>
<evidence type="ECO:0000256" key="10">
    <source>
        <dbReference type="ARBA" id="ARBA00022803"/>
    </source>
</evidence>
<dbReference type="PROSITE" id="PS50005">
    <property type="entry name" value="TPR"/>
    <property type="match status" value="4"/>
</dbReference>
<evidence type="ECO:0000256" key="17">
    <source>
        <dbReference type="SAM" id="Coils"/>
    </source>
</evidence>
<dbReference type="InterPro" id="IPR052384">
    <property type="entry name" value="TMTC_O-mannosyltransferase"/>
</dbReference>
<dbReference type="Gene3D" id="1.25.40.10">
    <property type="entry name" value="Tetratricopeptide repeat domain"/>
    <property type="match status" value="3"/>
</dbReference>
<dbReference type="Proteomes" id="UP000024635">
    <property type="component" value="Unassembled WGS sequence"/>
</dbReference>
<feature type="transmembrane region" description="Helical" evidence="18">
    <location>
        <begin position="254"/>
        <end position="274"/>
    </location>
</feature>
<dbReference type="PANTHER" id="PTHR44216">
    <property type="entry name" value="PROTEIN O-MANNOSYL-TRANSFERASE TMTC2"/>
    <property type="match status" value="1"/>
</dbReference>
<feature type="transmembrane region" description="Helical" evidence="18">
    <location>
        <begin position="174"/>
        <end position="203"/>
    </location>
</feature>
<keyword evidence="7" id="KW-0808">Transferase</keyword>
<comment type="subcellular location">
    <subcellularLocation>
        <location evidence="3">Endoplasmic reticulum</location>
    </subcellularLocation>
    <subcellularLocation>
        <location evidence="2">Membrane</location>
        <topology evidence="2">Multi-pass membrane protein</topology>
    </subcellularLocation>
</comment>
<evidence type="ECO:0000313" key="21">
    <source>
        <dbReference type="Proteomes" id="UP000024635"/>
    </source>
</evidence>
<evidence type="ECO:0000256" key="6">
    <source>
        <dbReference type="ARBA" id="ARBA00012839"/>
    </source>
</evidence>
<feature type="repeat" description="TPR" evidence="16">
    <location>
        <begin position="608"/>
        <end position="641"/>
    </location>
</feature>
<evidence type="ECO:0000313" key="20">
    <source>
        <dbReference type="EMBL" id="EYC27545.1"/>
    </source>
</evidence>
<dbReference type="SUPFAM" id="SSF48452">
    <property type="entry name" value="TPR-like"/>
    <property type="match status" value="2"/>
</dbReference>
<name>A0A016VJI4_9BILA</name>
<feature type="transmembrane region" description="Helical" evidence="18">
    <location>
        <begin position="215"/>
        <end position="233"/>
    </location>
</feature>
<evidence type="ECO:0000256" key="13">
    <source>
        <dbReference type="ARBA" id="ARBA00023136"/>
    </source>
</evidence>
<evidence type="ECO:0000256" key="2">
    <source>
        <dbReference type="ARBA" id="ARBA00004141"/>
    </source>
</evidence>
<evidence type="ECO:0000256" key="15">
    <source>
        <dbReference type="ARBA" id="ARBA00045102"/>
    </source>
</evidence>
<dbReference type="PANTHER" id="PTHR44216:SF3">
    <property type="entry name" value="PROTEIN O-MANNOSYL-TRANSFERASE TMTC2"/>
    <property type="match status" value="1"/>
</dbReference>
<dbReference type="Pfam" id="PF08409">
    <property type="entry name" value="TMTC_DUF1736"/>
    <property type="match status" value="1"/>
</dbReference>
<feature type="transmembrane region" description="Helical" evidence="18">
    <location>
        <begin position="148"/>
        <end position="167"/>
    </location>
</feature>
<comment type="function">
    <text evidence="1">Transfers mannosyl residues to the hydroxyl group of serine or threonine residues.</text>
</comment>
<keyword evidence="11" id="KW-0256">Endoplasmic reticulum</keyword>
<comment type="caution">
    <text evidence="20">The sequence shown here is derived from an EMBL/GenBank/DDBJ whole genome shotgun (WGS) entry which is preliminary data.</text>
</comment>
<accession>A0A016VJI4</accession>
<dbReference type="AlphaFoldDB" id="A0A016VJI4"/>
<evidence type="ECO:0000256" key="16">
    <source>
        <dbReference type="PROSITE-ProRule" id="PRU00339"/>
    </source>
</evidence>
<evidence type="ECO:0000256" key="1">
    <source>
        <dbReference type="ARBA" id="ARBA00003582"/>
    </source>
</evidence>
<keyword evidence="10 16" id="KW-0802">TPR repeat</keyword>
<comment type="pathway">
    <text evidence="4">Protein modification; protein glycosylation.</text>
</comment>
<keyword evidence="12 18" id="KW-1133">Transmembrane helix</keyword>
<keyword evidence="21" id="KW-1185">Reference proteome</keyword>
<comment type="similarity">
    <text evidence="5">Belongs to the TMTC family.</text>
</comment>
<dbReference type="OrthoDB" id="1658288at2759"/>
<dbReference type="UniPathway" id="UPA00378"/>
<dbReference type="EC" id="2.4.1.109" evidence="6"/>
<dbReference type="InterPro" id="IPR011990">
    <property type="entry name" value="TPR-like_helical_dom_sf"/>
</dbReference>
<proteinExistence type="inferred from homology"/>
<dbReference type="GO" id="GO:0004169">
    <property type="term" value="F:dolichyl-phosphate-mannose-protein mannosyltransferase activity"/>
    <property type="evidence" value="ECO:0007669"/>
    <property type="project" value="UniProtKB-EC"/>
</dbReference>
<comment type="catalytic activity">
    <reaction evidence="15">
        <text>a di-trans,poly-cis-dolichyl beta-D-mannosyl phosphate + L-seryl-[protein] = 3-O-(alpha-D-mannosyl)-L-seryl-[protein] + a di-trans,poly-cis-dolichyl phosphate + H(+)</text>
        <dbReference type="Rhea" id="RHEA:17377"/>
        <dbReference type="Rhea" id="RHEA-COMP:9863"/>
        <dbReference type="Rhea" id="RHEA-COMP:13546"/>
        <dbReference type="Rhea" id="RHEA-COMP:19498"/>
        <dbReference type="Rhea" id="RHEA-COMP:19501"/>
        <dbReference type="ChEBI" id="CHEBI:15378"/>
        <dbReference type="ChEBI" id="CHEBI:29999"/>
        <dbReference type="ChEBI" id="CHEBI:57683"/>
        <dbReference type="ChEBI" id="CHEBI:58211"/>
        <dbReference type="ChEBI" id="CHEBI:137321"/>
        <dbReference type="EC" id="2.4.1.109"/>
    </reaction>
</comment>
<keyword evidence="8 18" id="KW-0812">Transmembrane</keyword>
<feature type="repeat" description="TPR" evidence="16">
    <location>
        <begin position="491"/>
        <end position="524"/>
    </location>
</feature>
<dbReference type="SMART" id="SM00028">
    <property type="entry name" value="TPR"/>
    <property type="match status" value="8"/>
</dbReference>
<organism evidence="20 21">
    <name type="scientific">Ancylostoma ceylanicum</name>
    <dbReference type="NCBI Taxonomy" id="53326"/>
    <lineage>
        <taxon>Eukaryota</taxon>
        <taxon>Metazoa</taxon>
        <taxon>Ecdysozoa</taxon>
        <taxon>Nematoda</taxon>
        <taxon>Chromadorea</taxon>
        <taxon>Rhabditida</taxon>
        <taxon>Rhabditina</taxon>
        <taxon>Rhabditomorpha</taxon>
        <taxon>Strongyloidea</taxon>
        <taxon>Ancylostomatidae</taxon>
        <taxon>Ancylostomatinae</taxon>
        <taxon>Ancylostoma</taxon>
    </lineage>
</organism>
<dbReference type="STRING" id="53326.A0A016VJI4"/>
<evidence type="ECO:0000256" key="11">
    <source>
        <dbReference type="ARBA" id="ARBA00022824"/>
    </source>
</evidence>
<feature type="coiled-coil region" evidence="17">
    <location>
        <begin position="769"/>
        <end position="796"/>
    </location>
</feature>
<feature type="domain" description="DUF1736" evidence="19">
    <location>
        <begin position="236"/>
        <end position="308"/>
    </location>
</feature>
<evidence type="ECO:0000256" key="18">
    <source>
        <dbReference type="SAM" id="Phobius"/>
    </source>
</evidence>
<comment type="catalytic activity">
    <reaction evidence="14">
        <text>a di-trans,poly-cis-dolichyl beta-D-mannosyl phosphate + L-threonyl-[protein] = 3-O-(alpha-D-mannosyl)-L-threonyl-[protein] + a di-trans,poly-cis-dolichyl phosphate + H(+)</text>
        <dbReference type="Rhea" id="RHEA:53396"/>
        <dbReference type="Rhea" id="RHEA-COMP:11060"/>
        <dbReference type="Rhea" id="RHEA-COMP:13547"/>
        <dbReference type="Rhea" id="RHEA-COMP:19498"/>
        <dbReference type="Rhea" id="RHEA-COMP:19501"/>
        <dbReference type="ChEBI" id="CHEBI:15378"/>
        <dbReference type="ChEBI" id="CHEBI:30013"/>
        <dbReference type="ChEBI" id="CHEBI:57683"/>
        <dbReference type="ChEBI" id="CHEBI:58211"/>
        <dbReference type="ChEBI" id="CHEBI:137323"/>
        <dbReference type="EC" id="2.4.1.109"/>
    </reaction>
</comment>
<evidence type="ECO:0000256" key="3">
    <source>
        <dbReference type="ARBA" id="ARBA00004240"/>
    </source>
</evidence>
<evidence type="ECO:0000259" key="19">
    <source>
        <dbReference type="Pfam" id="PF08409"/>
    </source>
</evidence>
<evidence type="ECO:0000256" key="14">
    <source>
        <dbReference type="ARBA" id="ARBA00045085"/>
    </source>
</evidence>
<reference evidence="21" key="1">
    <citation type="journal article" date="2015" name="Nat. Genet.">
        <title>The genome and transcriptome of the zoonotic hookworm Ancylostoma ceylanicum identify infection-specific gene families.</title>
        <authorList>
            <person name="Schwarz E.M."/>
            <person name="Hu Y."/>
            <person name="Antoshechkin I."/>
            <person name="Miller M.M."/>
            <person name="Sternberg P.W."/>
            <person name="Aroian R.V."/>
        </authorList>
    </citation>
    <scope>NUCLEOTIDE SEQUENCE</scope>
    <source>
        <strain evidence="21">HY135</strain>
    </source>
</reference>
<evidence type="ECO:0000256" key="9">
    <source>
        <dbReference type="ARBA" id="ARBA00022737"/>
    </source>
</evidence>
<evidence type="ECO:0000256" key="4">
    <source>
        <dbReference type="ARBA" id="ARBA00004922"/>
    </source>
</evidence>
<keyword evidence="17" id="KW-0175">Coiled coil</keyword>
<feature type="repeat" description="TPR" evidence="16">
    <location>
        <begin position="743"/>
        <end position="776"/>
    </location>
</feature>
<dbReference type="InterPro" id="IPR013618">
    <property type="entry name" value="TMTC_DUF1736"/>
</dbReference>
<dbReference type="Pfam" id="PF13432">
    <property type="entry name" value="TPR_16"/>
    <property type="match status" value="2"/>
</dbReference>
<evidence type="ECO:0000256" key="12">
    <source>
        <dbReference type="ARBA" id="ARBA00022989"/>
    </source>
</evidence>
<feature type="transmembrane region" description="Helical" evidence="18">
    <location>
        <begin position="362"/>
        <end position="385"/>
    </location>
</feature>
<feature type="repeat" description="TPR" evidence="16">
    <location>
        <begin position="457"/>
        <end position="490"/>
    </location>
</feature>
<dbReference type="Pfam" id="PF13414">
    <property type="entry name" value="TPR_11"/>
    <property type="match status" value="1"/>
</dbReference>
<evidence type="ECO:0000256" key="5">
    <source>
        <dbReference type="ARBA" id="ARBA00007882"/>
    </source>
</evidence>